<organism evidence="6 7">
    <name type="scientific">Longispora fulva</name>
    <dbReference type="NCBI Taxonomy" id="619741"/>
    <lineage>
        <taxon>Bacteria</taxon>
        <taxon>Bacillati</taxon>
        <taxon>Actinomycetota</taxon>
        <taxon>Actinomycetes</taxon>
        <taxon>Micromonosporales</taxon>
        <taxon>Micromonosporaceae</taxon>
        <taxon>Longispora</taxon>
    </lineage>
</organism>
<keyword evidence="2 4" id="KW-0808">Transferase</keyword>
<dbReference type="SMART" id="SM00825">
    <property type="entry name" value="PKS_KS"/>
    <property type="match status" value="1"/>
</dbReference>
<dbReference type="SUPFAM" id="SSF53901">
    <property type="entry name" value="Thiolase-like"/>
    <property type="match status" value="2"/>
</dbReference>
<feature type="domain" description="Ketosynthase family 3 (KS3)" evidence="5">
    <location>
        <begin position="1"/>
        <end position="405"/>
    </location>
</feature>
<comment type="similarity">
    <text evidence="1 4">Belongs to the thiolase-like superfamily. Beta-ketoacyl-ACP synthases family.</text>
</comment>
<dbReference type="EC" id="2.3.1.-" evidence="6"/>
<evidence type="ECO:0000256" key="3">
    <source>
        <dbReference type="ARBA" id="ARBA00023315"/>
    </source>
</evidence>
<keyword evidence="3 6" id="KW-0012">Acyltransferase</keyword>
<protein>
    <submittedName>
        <fullName evidence="6">Minimal PKS chain-length factor (CLF/KS beta)</fullName>
        <ecNumber evidence="6">2.3.1.-</ecNumber>
    </submittedName>
</protein>
<evidence type="ECO:0000256" key="2">
    <source>
        <dbReference type="ARBA" id="ARBA00022679"/>
    </source>
</evidence>
<gene>
    <name evidence="6" type="ORF">IW245_000563</name>
</gene>
<name>A0A8J7GJC1_9ACTN</name>
<accession>A0A8J7GJC1</accession>
<evidence type="ECO:0000313" key="6">
    <source>
        <dbReference type="EMBL" id="MBG6134369.1"/>
    </source>
</evidence>
<keyword evidence="7" id="KW-1185">Reference proteome</keyword>
<dbReference type="InterPro" id="IPR014030">
    <property type="entry name" value="Ketoacyl_synth_N"/>
</dbReference>
<dbReference type="EMBL" id="JADOUF010000001">
    <property type="protein sequence ID" value="MBG6134369.1"/>
    <property type="molecule type" value="Genomic_DNA"/>
</dbReference>
<dbReference type="GO" id="GO:0006633">
    <property type="term" value="P:fatty acid biosynthetic process"/>
    <property type="evidence" value="ECO:0007669"/>
    <property type="project" value="TreeGrafter"/>
</dbReference>
<evidence type="ECO:0000313" key="7">
    <source>
        <dbReference type="Proteomes" id="UP000622552"/>
    </source>
</evidence>
<dbReference type="GO" id="GO:0004315">
    <property type="term" value="F:3-oxoacyl-[acyl-carrier-protein] synthase activity"/>
    <property type="evidence" value="ECO:0007669"/>
    <property type="project" value="TreeGrafter"/>
</dbReference>
<sequence length="412" mass="43016">MTRTVVTGIGVVSPSGIGAEEHWRSHLAGELQVRRIEGFDPSSYATTLAGQVRGFAAQDHLDGRLTIQTDRWTWMSLAAAQLALDDAKYDPAAHDPYATSVVLAAGYGGSEFGQREVQAMCGGGPAAVTAYQSIAWFYAASAGQTSILHGTKGPASVLVSDGAGGLDCLGGARRVVRRGTPAVLTGGTEAPVVPYALACLVTNGRMTTSADPLTGYRPFDVDADGYVPGEGGAVLMLENADTALARGVQQIYGEIAGYAATHDAHHHENPAADCRQLARAMRLAIADAGLTPDDIGFVVADGAGTPALDALEAQAIHEVFGERSSRVPVTAPQGFTGRMCAGSTINVATALLALRDGIVPAVGNLHRPGPYQLDLVRQPRELRTDAVLINARGYGGFNSSIVLRRFHEEGES</sequence>
<dbReference type="AlphaFoldDB" id="A0A8J7GJC1"/>
<dbReference type="InterPro" id="IPR014031">
    <property type="entry name" value="Ketoacyl_synth_C"/>
</dbReference>
<dbReference type="Proteomes" id="UP000622552">
    <property type="component" value="Unassembled WGS sequence"/>
</dbReference>
<comment type="caution">
    <text evidence="6">The sequence shown here is derived from an EMBL/GenBank/DDBJ whole genome shotgun (WGS) entry which is preliminary data.</text>
</comment>
<evidence type="ECO:0000256" key="4">
    <source>
        <dbReference type="RuleBase" id="RU003694"/>
    </source>
</evidence>
<dbReference type="Gene3D" id="3.40.47.10">
    <property type="match status" value="2"/>
</dbReference>
<evidence type="ECO:0000259" key="5">
    <source>
        <dbReference type="PROSITE" id="PS52004"/>
    </source>
</evidence>
<dbReference type="Pfam" id="PF00109">
    <property type="entry name" value="ketoacyl-synt"/>
    <property type="match status" value="1"/>
</dbReference>
<dbReference type="RefSeq" id="WP_197001614.1">
    <property type="nucleotide sequence ID" value="NZ_BONS01000033.1"/>
</dbReference>
<dbReference type="PROSITE" id="PS52004">
    <property type="entry name" value="KS3_2"/>
    <property type="match status" value="1"/>
</dbReference>
<evidence type="ECO:0000256" key="1">
    <source>
        <dbReference type="ARBA" id="ARBA00008467"/>
    </source>
</evidence>
<proteinExistence type="inferred from homology"/>
<dbReference type="Pfam" id="PF02801">
    <property type="entry name" value="Ketoacyl-synt_C"/>
    <property type="match status" value="1"/>
</dbReference>
<dbReference type="PANTHER" id="PTHR11712">
    <property type="entry name" value="POLYKETIDE SYNTHASE-RELATED"/>
    <property type="match status" value="1"/>
</dbReference>
<dbReference type="InterPro" id="IPR000794">
    <property type="entry name" value="Beta-ketoacyl_synthase"/>
</dbReference>
<reference evidence="6" key="1">
    <citation type="submission" date="2020-11" db="EMBL/GenBank/DDBJ databases">
        <title>Sequencing the genomes of 1000 actinobacteria strains.</title>
        <authorList>
            <person name="Klenk H.-P."/>
        </authorList>
    </citation>
    <scope>NUCLEOTIDE SEQUENCE</scope>
    <source>
        <strain evidence="6">DSM 45356</strain>
    </source>
</reference>
<dbReference type="PANTHER" id="PTHR11712:SF322">
    <property type="entry name" value="POLYKETIDE BETA-KETOACYL SYNTHASE 2-RELATED"/>
    <property type="match status" value="1"/>
</dbReference>
<dbReference type="InterPro" id="IPR016039">
    <property type="entry name" value="Thiolase-like"/>
</dbReference>
<dbReference type="InterPro" id="IPR020841">
    <property type="entry name" value="PKS_Beta-ketoAc_synthase_dom"/>
</dbReference>